<keyword evidence="6 8" id="KW-1133">Transmembrane helix</keyword>
<evidence type="ECO:0000256" key="6">
    <source>
        <dbReference type="ARBA" id="ARBA00022989"/>
    </source>
</evidence>
<keyword evidence="5 8" id="KW-0812">Transmembrane</keyword>
<dbReference type="GO" id="GO:0005886">
    <property type="term" value="C:plasma membrane"/>
    <property type="evidence" value="ECO:0007669"/>
    <property type="project" value="UniProtKB-SubCell"/>
</dbReference>
<dbReference type="RefSeq" id="WP_212522114.1">
    <property type="nucleotide sequence ID" value="NZ_JAGSOH010000173.1"/>
</dbReference>
<organism evidence="9 10">
    <name type="scientific">Actinospica acidithermotolerans</name>
    <dbReference type="NCBI Taxonomy" id="2828514"/>
    <lineage>
        <taxon>Bacteria</taxon>
        <taxon>Bacillati</taxon>
        <taxon>Actinomycetota</taxon>
        <taxon>Actinomycetes</taxon>
        <taxon>Catenulisporales</taxon>
        <taxon>Actinospicaceae</taxon>
        <taxon>Actinospica</taxon>
    </lineage>
</organism>
<evidence type="ECO:0000256" key="2">
    <source>
        <dbReference type="ARBA" id="ARBA00009142"/>
    </source>
</evidence>
<keyword evidence="7 8" id="KW-0472">Membrane</keyword>
<feature type="transmembrane region" description="Helical" evidence="8">
    <location>
        <begin position="162"/>
        <end position="181"/>
    </location>
</feature>
<evidence type="ECO:0000313" key="9">
    <source>
        <dbReference type="EMBL" id="MBR7830995.1"/>
    </source>
</evidence>
<dbReference type="EMBL" id="JAGSOH010000173">
    <property type="protein sequence ID" value="MBR7830995.1"/>
    <property type="molecule type" value="Genomic_DNA"/>
</dbReference>
<comment type="similarity">
    <text evidence="2 8">Belongs to the 4-toluene sulfonate uptake permease (TSUP) (TC 2.A.102) family.</text>
</comment>
<evidence type="ECO:0000256" key="5">
    <source>
        <dbReference type="ARBA" id="ARBA00022692"/>
    </source>
</evidence>
<dbReference type="PANTHER" id="PTHR30269">
    <property type="entry name" value="TRANSMEMBRANE PROTEIN YFCA"/>
    <property type="match status" value="1"/>
</dbReference>
<dbReference type="Proteomes" id="UP000676325">
    <property type="component" value="Unassembled WGS sequence"/>
</dbReference>
<proteinExistence type="inferred from homology"/>
<dbReference type="InterPro" id="IPR002781">
    <property type="entry name" value="TM_pro_TauE-like"/>
</dbReference>
<sequence length="264" mass="26810">MHGALFAHLDVFGIAFVCVAALVAGCVDAMVGGGGLIQLPALLFLMPRTPVIALGTNKVASIVGTSTAAGRYLRRTRVDWREAGPMALVALLGSLTGAHAASLMPATVLDAIVLVAMVAIGIYLWRNKTLGLVEDLRFGDATLVRIGVMAAGGLVIGFWDGMAGPGTGSLLIFFLVGAVGFEFVRASAIAKVVNCATNLGALIVFAPNGSVAWGLAIAMAACNLSGALIGTALATTRGSAFIRKVFFGVVSLLIVSVAGKLALG</sequence>
<keyword evidence="4 8" id="KW-1003">Cell membrane</keyword>
<evidence type="ECO:0000256" key="1">
    <source>
        <dbReference type="ARBA" id="ARBA00004651"/>
    </source>
</evidence>
<comment type="caution">
    <text evidence="9">The sequence shown here is derived from an EMBL/GenBank/DDBJ whole genome shotgun (WGS) entry which is preliminary data.</text>
</comment>
<evidence type="ECO:0000256" key="4">
    <source>
        <dbReference type="ARBA" id="ARBA00022475"/>
    </source>
</evidence>
<gene>
    <name evidence="9" type="ORF">KDK95_32120</name>
</gene>
<feature type="transmembrane region" description="Helical" evidence="8">
    <location>
        <begin position="107"/>
        <end position="126"/>
    </location>
</feature>
<dbReference type="InterPro" id="IPR052017">
    <property type="entry name" value="TSUP"/>
</dbReference>
<keyword evidence="3" id="KW-0813">Transport</keyword>
<keyword evidence="10" id="KW-1185">Reference proteome</keyword>
<evidence type="ECO:0000256" key="3">
    <source>
        <dbReference type="ARBA" id="ARBA00022448"/>
    </source>
</evidence>
<dbReference type="Pfam" id="PF01925">
    <property type="entry name" value="TauE"/>
    <property type="match status" value="1"/>
</dbReference>
<feature type="transmembrane region" description="Helical" evidence="8">
    <location>
        <begin position="245"/>
        <end position="263"/>
    </location>
</feature>
<evidence type="ECO:0000256" key="8">
    <source>
        <dbReference type="RuleBase" id="RU363041"/>
    </source>
</evidence>
<evidence type="ECO:0000313" key="10">
    <source>
        <dbReference type="Proteomes" id="UP000676325"/>
    </source>
</evidence>
<reference evidence="9" key="1">
    <citation type="submission" date="2021-04" db="EMBL/GenBank/DDBJ databases">
        <title>Genome based classification of Actinospica acidithermotolerans sp. nov., an actinobacterium isolated from an Indonesian hot spring.</title>
        <authorList>
            <person name="Kusuma A.B."/>
            <person name="Putra K.E."/>
            <person name="Nafisah S."/>
            <person name="Loh J."/>
            <person name="Nouioui I."/>
            <person name="Goodfellow M."/>
        </authorList>
    </citation>
    <scope>NUCLEOTIDE SEQUENCE</scope>
    <source>
        <strain evidence="9">MGRD01-02</strain>
    </source>
</reference>
<dbReference type="AlphaFoldDB" id="A0A941EHW2"/>
<evidence type="ECO:0000256" key="7">
    <source>
        <dbReference type="ARBA" id="ARBA00023136"/>
    </source>
</evidence>
<feature type="transmembrane region" description="Helical" evidence="8">
    <location>
        <begin position="138"/>
        <end position="156"/>
    </location>
</feature>
<feature type="transmembrane region" description="Helical" evidence="8">
    <location>
        <begin position="12"/>
        <end position="45"/>
    </location>
</feature>
<name>A0A941EHW2_9ACTN</name>
<accession>A0A941EHW2</accession>
<dbReference type="PANTHER" id="PTHR30269:SF0">
    <property type="entry name" value="MEMBRANE TRANSPORTER PROTEIN YFCA-RELATED"/>
    <property type="match status" value="1"/>
</dbReference>
<comment type="subcellular location">
    <subcellularLocation>
        <location evidence="1 8">Cell membrane</location>
        <topology evidence="1 8">Multi-pass membrane protein</topology>
    </subcellularLocation>
</comment>
<protein>
    <recommendedName>
        <fullName evidence="8">Probable membrane transporter protein</fullName>
    </recommendedName>
</protein>